<gene>
    <name evidence="1" type="ORF">ACFQBT_11465</name>
</gene>
<dbReference type="Proteomes" id="UP001596356">
    <property type="component" value="Unassembled WGS sequence"/>
</dbReference>
<accession>A0ABW2ATP6</accession>
<evidence type="ECO:0000313" key="1">
    <source>
        <dbReference type="EMBL" id="MFC6714402.1"/>
    </source>
</evidence>
<sequence length="130" mass="14143">MSEATKPIWFTAPEVNQSATPLPEHVRSMLHGIGLGISVLAAAKVTCWADLDGVLPEPLRLTDTQMSLVNANTHVLGLLRPKSKVAICPVCGRWQMYSSTAPSRCNMSLHCNGKPVQAKPFRRAEVPPED</sequence>
<dbReference type="EMBL" id="JBHSWJ010000002">
    <property type="protein sequence ID" value="MFC6714402.1"/>
    <property type="molecule type" value="Genomic_DNA"/>
</dbReference>
<protein>
    <submittedName>
        <fullName evidence="1">Uncharacterized protein</fullName>
    </submittedName>
</protein>
<keyword evidence="2" id="KW-1185">Reference proteome</keyword>
<comment type="caution">
    <text evidence="1">The sequence shown here is derived from an EMBL/GenBank/DDBJ whole genome shotgun (WGS) entry which is preliminary data.</text>
</comment>
<name>A0ABW2ATP6_9MICO</name>
<proteinExistence type="predicted"/>
<evidence type="ECO:0000313" key="2">
    <source>
        <dbReference type="Proteomes" id="UP001596356"/>
    </source>
</evidence>
<reference evidence="2" key="1">
    <citation type="journal article" date="2019" name="Int. J. Syst. Evol. Microbiol.">
        <title>The Global Catalogue of Microorganisms (GCM) 10K type strain sequencing project: providing services to taxonomists for standard genome sequencing and annotation.</title>
        <authorList>
            <consortium name="The Broad Institute Genomics Platform"/>
            <consortium name="The Broad Institute Genome Sequencing Center for Infectious Disease"/>
            <person name="Wu L."/>
            <person name="Ma J."/>
        </authorList>
    </citation>
    <scope>NUCLEOTIDE SEQUENCE [LARGE SCALE GENOMIC DNA]</scope>
    <source>
        <strain evidence="2">NBRC 106593</strain>
    </source>
</reference>
<organism evidence="1 2">
    <name type="scientific">Branchiibius cervicis</name>
    <dbReference type="NCBI Taxonomy" id="908252"/>
    <lineage>
        <taxon>Bacteria</taxon>
        <taxon>Bacillati</taxon>
        <taxon>Actinomycetota</taxon>
        <taxon>Actinomycetes</taxon>
        <taxon>Micrococcales</taxon>
        <taxon>Dermacoccaceae</taxon>
        <taxon>Branchiibius</taxon>
    </lineage>
</organism>
<dbReference type="RefSeq" id="WP_291525019.1">
    <property type="nucleotide sequence ID" value="NZ_JBHSWJ010000002.1"/>
</dbReference>